<keyword evidence="2" id="KW-1133">Transmembrane helix</keyword>
<dbReference type="PANTHER" id="PTHR43751">
    <property type="entry name" value="SULFATASE"/>
    <property type="match status" value="1"/>
</dbReference>
<dbReference type="EC" id="3.1.6.6" evidence="4"/>
<keyword evidence="5" id="KW-1185">Reference proteome</keyword>
<evidence type="ECO:0000313" key="5">
    <source>
        <dbReference type="Proteomes" id="UP000319557"/>
    </source>
</evidence>
<feature type="transmembrane region" description="Helical" evidence="2">
    <location>
        <begin position="148"/>
        <end position="168"/>
    </location>
</feature>
<feature type="transmembrane region" description="Helical" evidence="2">
    <location>
        <begin position="51"/>
        <end position="71"/>
    </location>
</feature>
<dbReference type="EMBL" id="CP036261">
    <property type="protein sequence ID" value="QDS87709.1"/>
    <property type="molecule type" value="Genomic_DNA"/>
</dbReference>
<evidence type="ECO:0000313" key="4">
    <source>
        <dbReference type="EMBL" id="QDS87709.1"/>
    </source>
</evidence>
<evidence type="ECO:0000256" key="1">
    <source>
        <dbReference type="PIRSR" id="PIRSR600917-52"/>
    </source>
</evidence>
<feature type="transmembrane region" description="Helical" evidence="2">
    <location>
        <begin position="21"/>
        <end position="39"/>
    </location>
</feature>
<feature type="domain" description="Sulfatase N-terminal" evidence="3">
    <location>
        <begin position="264"/>
        <end position="577"/>
    </location>
</feature>
<dbReference type="GO" id="GO:0047753">
    <property type="term" value="F:choline-sulfatase activity"/>
    <property type="evidence" value="ECO:0007669"/>
    <property type="project" value="UniProtKB-EC"/>
</dbReference>
<dbReference type="InterPro" id="IPR000917">
    <property type="entry name" value="Sulfatase_N"/>
</dbReference>
<gene>
    <name evidence="4" type="primary">betC_4</name>
    <name evidence="4" type="ORF">EC9_18880</name>
</gene>
<keyword evidence="2" id="KW-0812">Transmembrane</keyword>
<dbReference type="PANTHER" id="PTHR43751:SF3">
    <property type="entry name" value="SULFATASE N-TERMINAL DOMAIN-CONTAINING PROTEIN"/>
    <property type="match status" value="1"/>
</dbReference>
<feature type="transmembrane region" description="Helical" evidence="2">
    <location>
        <begin position="91"/>
        <end position="111"/>
    </location>
</feature>
<dbReference type="RefSeq" id="WP_145344252.1">
    <property type="nucleotide sequence ID" value="NZ_CP036261.1"/>
</dbReference>
<dbReference type="AlphaFoldDB" id="A0A517LYN7"/>
<dbReference type="Proteomes" id="UP000319557">
    <property type="component" value="Chromosome"/>
</dbReference>
<sequence length="703" mass="78222">MKRKLLRGLAYAVDTVFPTRILAALCSLGFGIDLALQITNASGILAEGSPLAQFTIAMMAWLWITIAWAIYGLARAADWIQQRGGLLAARLFRVAVGCTLAMVVAISIGSWGLNAQIGRFATLDTLLFLVANPLLSTWDHMGSGERRSIVLASIAAPAVIWAFCWLLRNTPQLSRDRSPRDLRASWVLAGIVLMGIWMPIAGDLSAQRSASRIESVRSRLHPLVTLASSSYDLLAHEPIQAKIDPESLIALEASWTVPPNTARPSVIFVAIESLRSDVVGLRHQGKLVAPNLTRLAAEGLTWNRAYAQSTHSDYADVCIVSSLYPLRTQRHHYYRSDDPWPKTLAFDLFKQAGYATAIMSSQNESWGGMDQFLNVPSLDLFFDSARSNLTTYTSARDPGFALERAVGAFHAGSLYDNQTMDRTLQWIDQQLASQTPYFISMNLQSSHFPYELPPGTEEPFQPARMDRDVTFMYHPPEKTPLVRNAYYNAIHNCDKELGRLVEHLREQGVLNDTILVVLGENGEAFHENGSVGHAREPVEPALHVATVIHAPNLIAPATDDYPLEHVDVLPTVMGLLDWPTHPNLQGSDLLSDQRTPLSQRLIFHHVNSGAALGDAVQWAGRWKLVIDRQRHSIQLFDLETDPQESTDVAGEHPVIASVLHDVLTRWYDQQLAYYRFPAYYQKFYPPQPPTLTDQQLQKLNAAG</sequence>
<protein>
    <submittedName>
        <fullName evidence="4">Choline-sulfatase</fullName>
        <ecNumber evidence="4">3.1.6.6</ecNumber>
    </submittedName>
</protein>
<evidence type="ECO:0000256" key="2">
    <source>
        <dbReference type="SAM" id="Phobius"/>
    </source>
</evidence>
<name>A0A517LYN7_9BACT</name>
<dbReference type="Gene3D" id="3.40.720.10">
    <property type="entry name" value="Alkaline Phosphatase, subunit A"/>
    <property type="match status" value="1"/>
</dbReference>
<evidence type="ECO:0000259" key="3">
    <source>
        <dbReference type="Pfam" id="PF00884"/>
    </source>
</evidence>
<dbReference type="InterPro" id="IPR052701">
    <property type="entry name" value="GAG_Ulvan_Degrading_Sulfatases"/>
</dbReference>
<keyword evidence="4" id="KW-0378">Hydrolase</keyword>
<comment type="PTM">
    <text evidence="1">The conversion to 3-oxoalanine (also known as C-formylglycine, FGly), of a serine or cysteine residue in prokaryotes and of a cysteine residue in eukaryotes, is critical for catalytic activity.</text>
</comment>
<dbReference type="Gene3D" id="3.30.1120.10">
    <property type="match status" value="1"/>
</dbReference>
<reference evidence="4 5" key="1">
    <citation type="submission" date="2019-02" db="EMBL/GenBank/DDBJ databases">
        <title>Deep-cultivation of Planctomycetes and their phenomic and genomic characterization uncovers novel biology.</title>
        <authorList>
            <person name="Wiegand S."/>
            <person name="Jogler M."/>
            <person name="Boedeker C."/>
            <person name="Pinto D."/>
            <person name="Vollmers J."/>
            <person name="Rivas-Marin E."/>
            <person name="Kohn T."/>
            <person name="Peeters S.H."/>
            <person name="Heuer A."/>
            <person name="Rast P."/>
            <person name="Oberbeckmann S."/>
            <person name="Bunk B."/>
            <person name="Jeske O."/>
            <person name="Meyerdierks A."/>
            <person name="Storesund J.E."/>
            <person name="Kallscheuer N."/>
            <person name="Luecker S."/>
            <person name="Lage O.M."/>
            <person name="Pohl T."/>
            <person name="Merkel B.J."/>
            <person name="Hornburger P."/>
            <person name="Mueller R.-W."/>
            <person name="Bruemmer F."/>
            <person name="Labrenz M."/>
            <person name="Spormann A.M."/>
            <person name="Op den Camp H."/>
            <person name="Overmann J."/>
            <person name="Amann R."/>
            <person name="Jetten M.S.M."/>
            <person name="Mascher T."/>
            <person name="Medema M.H."/>
            <person name="Devos D.P."/>
            <person name="Kaster A.-K."/>
            <person name="Ovreas L."/>
            <person name="Rohde M."/>
            <person name="Galperin M.Y."/>
            <person name="Jogler C."/>
        </authorList>
    </citation>
    <scope>NUCLEOTIDE SEQUENCE [LARGE SCALE GENOMIC DNA]</scope>
    <source>
        <strain evidence="4 5">EC9</strain>
    </source>
</reference>
<organism evidence="4 5">
    <name type="scientific">Rosistilla ulvae</name>
    <dbReference type="NCBI Taxonomy" id="1930277"/>
    <lineage>
        <taxon>Bacteria</taxon>
        <taxon>Pseudomonadati</taxon>
        <taxon>Planctomycetota</taxon>
        <taxon>Planctomycetia</taxon>
        <taxon>Pirellulales</taxon>
        <taxon>Pirellulaceae</taxon>
        <taxon>Rosistilla</taxon>
    </lineage>
</organism>
<accession>A0A517LYN7</accession>
<dbReference type="SUPFAM" id="SSF53649">
    <property type="entry name" value="Alkaline phosphatase-like"/>
    <property type="match status" value="1"/>
</dbReference>
<keyword evidence="2" id="KW-0472">Membrane</keyword>
<proteinExistence type="predicted"/>
<dbReference type="InterPro" id="IPR017850">
    <property type="entry name" value="Alkaline_phosphatase_core_sf"/>
</dbReference>
<dbReference type="KEGG" id="ruv:EC9_18880"/>
<feature type="transmembrane region" description="Helical" evidence="2">
    <location>
        <begin position="184"/>
        <end position="202"/>
    </location>
</feature>
<feature type="modified residue" description="3-oxoalanine (Ser)" evidence="1">
    <location>
        <position position="312"/>
    </location>
</feature>
<dbReference type="Pfam" id="PF00884">
    <property type="entry name" value="Sulfatase"/>
    <property type="match status" value="1"/>
</dbReference>
<dbReference type="OrthoDB" id="9766107at2"/>